<dbReference type="GO" id="GO:0015648">
    <property type="term" value="F:lipid-linked peptidoglycan transporter activity"/>
    <property type="evidence" value="ECO:0007669"/>
    <property type="project" value="UniProtKB-UniRule"/>
</dbReference>
<dbReference type="AlphaFoldDB" id="A0A7W7K2E8"/>
<comment type="similarity">
    <text evidence="9 10 11">Belongs to the MurJ/MviN family.</text>
</comment>
<feature type="transmembrane region" description="Helical" evidence="10">
    <location>
        <begin position="426"/>
        <end position="445"/>
    </location>
</feature>
<dbReference type="EMBL" id="JACHLN010000002">
    <property type="protein sequence ID" value="MBB4839754.1"/>
    <property type="molecule type" value="Genomic_DNA"/>
</dbReference>
<comment type="caution">
    <text evidence="12">The sequence shown here is derived from an EMBL/GenBank/DDBJ whole genome shotgun (WGS) entry which is preliminary data.</text>
</comment>
<proteinExistence type="inferred from homology"/>
<comment type="subcellular location">
    <subcellularLocation>
        <location evidence="10">Cell inner membrane</location>
        <topology evidence="10">Multi-pass membrane protein</topology>
    </subcellularLocation>
    <subcellularLocation>
        <location evidence="1">Cell membrane</location>
        <topology evidence="1">Multi-pass membrane protein</topology>
    </subcellularLocation>
</comment>
<dbReference type="PRINTS" id="PR01806">
    <property type="entry name" value="VIRFACTRMVIN"/>
</dbReference>
<comment type="function">
    <text evidence="8 10 11">Involved in peptidoglycan biosynthesis. Transports lipid-linked peptidoglycan precursors from the inner to the outer leaflet of the cytoplasmic membrane.</text>
</comment>
<feature type="transmembrane region" description="Helical" evidence="10">
    <location>
        <begin position="466"/>
        <end position="484"/>
    </location>
</feature>
<feature type="transmembrane region" description="Helical" evidence="10">
    <location>
        <begin position="292"/>
        <end position="310"/>
    </location>
</feature>
<keyword evidence="3 10" id="KW-0812">Transmembrane</keyword>
<evidence type="ECO:0000256" key="1">
    <source>
        <dbReference type="ARBA" id="ARBA00004651"/>
    </source>
</evidence>
<name>A0A7W7K2E8_9SPHN</name>
<evidence type="ECO:0000256" key="8">
    <source>
        <dbReference type="ARBA" id="ARBA00060041"/>
    </source>
</evidence>
<evidence type="ECO:0000256" key="2">
    <source>
        <dbReference type="ARBA" id="ARBA00022475"/>
    </source>
</evidence>
<evidence type="ECO:0000313" key="12">
    <source>
        <dbReference type="EMBL" id="MBB4839754.1"/>
    </source>
</evidence>
<keyword evidence="10 11" id="KW-0961">Cell wall biogenesis/degradation</keyword>
<dbReference type="HAMAP" id="MF_02078">
    <property type="entry name" value="MurJ_MviN"/>
    <property type="match status" value="1"/>
</dbReference>
<comment type="pathway">
    <text evidence="10">Cell wall biogenesis; peptidoglycan biosynthesis.</text>
</comment>
<evidence type="ECO:0000256" key="11">
    <source>
        <dbReference type="PIRNR" id="PIRNR002869"/>
    </source>
</evidence>
<evidence type="ECO:0000256" key="6">
    <source>
        <dbReference type="ARBA" id="ARBA00022989"/>
    </source>
</evidence>
<dbReference type="Pfam" id="PF03023">
    <property type="entry name" value="MurJ"/>
    <property type="match status" value="1"/>
</dbReference>
<protein>
    <recommendedName>
        <fullName evidence="10">Probable lipid II flippase MurJ</fullName>
    </recommendedName>
</protein>
<dbReference type="InterPro" id="IPR051050">
    <property type="entry name" value="Lipid_II_flippase_MurJ/MviN"/>
</dbReference>
<dbReference type="PIRSF" id="PIRSF002869">
    <property type="entry name" value="MviN"/>
    <property type="match status" value="1"/>
</dbReference>
<dbReference type="UniPathway" id="UPA00219"/>
<keyword evidence="6 10" id="KW-1133">Transmembrane helix</keyword>
<feature type="transmembrane region" description="Helical" evidence="10">
    <location>
        <begin position="174"/>
        <end position="195"/>
    </location>
</feature>
<keyword evidence="7 10" id="KW-0472">Membrane</keyword>
<feature type="transmembrane region" description="Helical" evidence="10">
    <location>
        <begin position="141"/>
        <end position="167"/>
    </location>
</feature>
<dbReference type="InterPro" id="IPR004268">
    <property type="entry name" value="MurJ"/>
</dbReference>
<feature type="transmembrane region" description="Helical" evidence="10">
    <location>
        <begin position="101"/>
        <end position="121"/>
    </location>
</feature>
<feature type="transmembrane region" description="Helical" evidence="10">
    <location>
        <begin position="207"/>
        <end position="228"/>
    </location>
</feature>
<sequence length="534" mass="57555">MGSRFRGDDGDAVKLARTLGSVGGLTLASRVLALVRDSLQARYVGANFASDAFLVAFRLPNMFRAFFAEGAFSSAFIPMFNRKLAEHNGERGPAFEFAERTLAVLFAILALMTVVMLAAAWPLTALLSGGFHKQAPTHDQFAFAVELSRITIPYLMLICLASLLGGILNSLDKFWVNAAAPILLNIAMVTALFVFHGTPEQTARAQAIAVPLGGVVQLLWLWFACRAAGVSLRPRLPRLDPEVKRLMKLILPAALGAGAVQLNLVISTALSGYLLGEGSISFIYYADRLNQLPLGMIGIGLGTILLPTVSRLLGAGKDAEAMETQNRGMELALFLTLPAMVALIVAAEPIVRGLFQYGHFTADDTVKCAWALAGFSIGLPSYVLVKVLTPGFYARQDTKTPVRFAMISVVVNIVANLALIPSIGHIGPPLATALSSTVNVWLLYAALRKRGHFVADTQLKRRLPRLALAAVLMGAAIFGFEGLLDPWLSGFLWQRYAALVVLVGAGVAIYFVACFVTRAFRVSDLKALVRRRRA</sequence>
<feature type="transmembrane region" description="Helical" evidence="10">
    <location>
        <begin position="331"/>
        <end position="350"/>
    </location>
</feature>
<dbReference type="GO" id="GO:0009252">
    <property type="term" value="P:peptidoglycan biosynthetic process"/>
    <property type="evidence" value="ECO:0007669"/>
    <property type="project" value="UniProtKB-UniRule"/>
</dbReference>
<accession>A0A7W7K2E8</accession>
<feature type="transmembrane region" description="Helical" evidence="10">
    <location>
        <begin position="401"/>
        <end position="420"/>
    </location>
</feature>
<evidence type="ECO:0000256" key="9">
    <source>
        <dbReference type="ARBA" id="ARBA00061532"/>
    </source>
</evidence>
<dbReference type="CDD" id="cd13123">
    <property type="entry name" value="MATE_MurJ_like"/>
    <property type="match status" value="1"/>
</dbReference>
<keyword evidence="10 11" id="KW-0813">Transport</keyword>
<dbReference type="Proteomes" id="UP000575241">
    <property type="component" value="Unassembled WGS sequence"/>
</dbReference>
<evidence type="ECO:0000256" key="10">
    <source>
        <dbReference type="HAMAP-Rule" id="MF_02078"/>
    </source>
</evidence>
<evidence type="ECO:0000256" key="5">
    <source>
        <dbReference type="ARBA" id="ARBA00022984"/>
    </source>
</evidence>
<dbReference type="NCBIfam" id="TIGR01695">
    <property type="entry name" value="murJ_mviN"/>
    <property type="match status" value="1"/>
</dbReference>
<dbReference type="GO" id="GO:0071555">
    <property type="term" value="P:cell wall organization"/>
    <property type="evidence" value="ECO:0007669"/>
    <property type="project" value="UniProtKB-UniRule"/>
</dbReference>
<keyword evidence="4 10" id="KW-0133">Cell shape</keyword>
<feature type="transmembrane region" description="Helical" evidence="10">
    <location>
        <begin position="249"/>
        <end position="272"/>
    </location>
</feature>
<gene>
    <name evidence="10" type="primary">murJ</name>
    <name evidence="12" type="ORF">HNP52_002823</name>
</gene>
<keyword evidence="5 10" id="KW-0573">Peptidoglycan synthesis</keyword>
<reference evidence="12 13" key="1">
    <citation type="submission" date="2020-08" db="EMBL/GenBank/DDBJ databases">
        <title>Functional genomics of gut bacteria from endangered species of beetles.</title>
        <authorList>
            <person name="Carlos-Shanley C."/>
        </authorList>
    </citation>
    <scope>NUCLEOTIDE SEQUENCE [LARGE SCALE GENOMIC DNA]</scope>
    <source>
        <strain evidence="12 13">S00224</strain>
    </source>
</reference>
<keyword evidence="10" id="KW-0997">Cell inner membrane</keyword>
<evidence type="ECO:0000256" key="4">
    <source>
        <dbReference type="ARBA" id="ARBA00022960"/>
    </source>
</evidence>
<evidence type="ECO:0000256" key="3">
    <source>
        <dbReference type="ARBA" id="ARBA00022692"/>
    </source>
</evidence>
<feature type="transmembrane region" description="Helical" evidence="10">
    <location>
        <begin position="496"/>
        <end position="520"/>
    </location>
</feature>
<dbReference type="GO" id="GO:0034204">
    <property type="term" value="P:lipid translocation"/>
    <property type="evidence" value="ECO:0007669"/>
    <property type="project" value="TreeGrafter"/>
</dbReference>
<evidence type="ECO:0000256" key="7">
    <source>
        <dbReference type="ARBA" id="ARBA00023136"/>
    </source>
</evidence>
<dbReference type="GO" id="GO:0008360">
    <property type="term" value="P:regulation of cell shape"/>
    <property type="evidence" value="ECO:0007669"/>
    <property type="project" value="UniProtKB-UniRule"/>
</dbReference>
<keyword evidence="2 10" id="KW-1003">Cell membrane</keyword>
<feature type="transmembrane region" description="Helical" evidence="10">
    <location>
        <begin position="370"/>
        <end position="389"/>
    </location>
</feature>
<dbReference type="PANTHER" id="PTHR47019:SF1">
    <property type="entry name" value="LIPID II FLIPPASE MURJ"/>
    <property type="match status" value="1"/>
</dbReference>
<keyword evidence="13" id="KW-1185">Reference proteome</keyword>
<dbReference type="PANTHER" id="PTHR47019">
    <property type="entry name" value="LIPID II FLIPPASE MURJ"/>
    <property type="match status" value="1"/>
</dbReference>
<evidence type="ECO:0000313" key="13">
    <source>
        <dbReference type="Proteomes" id="UP000575241"/>
    </source>
</evidence>
<organism evidence="12 13">
    <name type="scientific">Sphingomonas kyeonggiensis</name>
    <dbReference type="NCBI Taxonomy" id="1268553"/>
    <lineage>
        <taxon>Bacteria</taxon>
        <taxon>Pseudomonadati</taxon>
        <taxon>Pseudomonadota</taxon>
        <taxon>Alphaproteobacteria</taxon>
        <taxon>Sphingomonadales</taxon>
        <taxon>Sphingomonadaceae</taxon>
        <taxon>Sphingomonas</taxon>
    </lineage>
</organism>
<dbReference type="GO" id="GO:0005886">
    <property type="term" value="C:plasma membrane"/>
    <property type="evidence" value="ECO:0007669"/>
    <property type="project" value="UniProtKB-SubCell"/>
</dbReference>